<feature type="chain" id="PRO_5007573106" evidence="1">
    <location>
        <begin position="21"/>
        <end position="336"/>
    </location>
</feature>
<dbReference type="EMBL" id="LUKE01000003">
    <property type="protein sequence ID" value="KYG63982.1"/>
    <property type="molecule type" value="Genomic_DNA"/>
</dbReference>
<evidence type="ECO:0000256" key="1">
    <source>
        <dbReference type="SAM" id="SignalP"/>
    </source>
</evidence>
<accession>A0A150WJT6</accession>
<evidence type="ECO:0000313" key="2">
    <source>
        <dbReference type="EMBL" id="KYG63982.1"/>
    </source>
</evidence>
<protein>
    <submittedName>
        <fullName evidence="2">Uncharacterized protein</fullName>
    </submittedName>
</protein>
<reference evidence="2 3" key="1">
    <citation type="submission" date="2016-03" db="EMBL/GenBank/DDBJ databases">
        <authorList>
            <person name="Ploux O."/>
        </authorList>
    </citation>
    <scope>NUCLEOTIDE SEQUENCE [LARGE SCALE GENOMIC DNA]</scope>
    <source>
        <strain evidence="2 3">R0</strain>
    </source>
</reference>
<name>A0A150WJT6_BDEBC</name>
<keyword evidence="1" id="KW-0732">Signal</keyword>
<dbReference type="AlphaFoldDB" id="A0A150WJT6"/>
<dbReference type="RefSeq" id="WP_061835921.1">
    <property type="nucleotide sequence ID" value="NZ_LUKE01000003.1"/>
</dbReference>
<feature type="signal peptide" evidence="1">
    <location>
        <begin position="1"/>
        <end position="20"/>
    </location>
</feature>
<dbReference type="Proteomes" id="UP000075320">
    <property type="component" value="Unassembled WGS sequence"/>
</dbReference>
<evidence type="ECO:0000313" key="3">
    <source>
        <dbReference type="Proteomes" id="UP000075320"/>
    </source>
</evidence>
<organism evidence="2 3">
    <name type="scientific">Bdellovibrio bacteriovorus</name>
    <dbReference type="NCBI Taxonomy" id="959"/>
    <lineage>
        <taxon>Bacteria</taxon>
        <taxon>Pseudomonadati</taxon>
        <taxon>Bdellovibrionota</taxon>
        <taxon>Bdellovibrionia</taxon>
        <taxon>Bdellovibrionales</taxon>
        <taxon>Pseudobdellovibrionaceae</taxon>
        <taxon>Bdellovibrio</taxon>
    </lineage>
</organism>
<sequence length="336" mass="38089">MFKVLLILSVFSFVPGFALATKLADTYRFETQKILRDLDKLGIDKIACISKAEKKNCFHPLELLKIADQVKWVELESFHKAAGTPRGGAFYSPIENTIYLNKSVPHIRQFIGYVGLHEILGLVGATETDFGISLAAYRAIRLFDPSSKNLQPTWRWDIIKTDLMTTPEISTLSYSDPEYNKLRRSTEGGGVFVGGGGGDTRSFQLRVEVFEHMSKYVPIMIFVDMHFANVSIEVINSNKKEIYYHTVGSLLNRIFVPESLLNLRSLRDPRVSFAVEDIAWFLASTYPQFTNIPYKTTMDGRVEPVSLRGLHPKAIKQIWCEKNNFSSPIRACDLGY</sequence>
<gene>
    <name evidence="2" type="ORF">AZI86_14325</name>
</gene>
<keyword evidence="3" id="KW-1185">Reference proteome</keyword>
<comment type="caution">
    <text evidence="2">The sequence shown here is derived from an EMBL/GenBank/DDBJ whole genome shotgun (WGS) entry which is preliminary data.</text>
</comment>
<proteinExistence type="predicted"/>